<dbReference type="AlphaFoldDB" id="A0A6A5WGS1"/>
<accession>A0A6A5WGS1</accession>
<feature type="region of interest" description="Disordered" evidence="1">
    <location>
        <begin position="52"/>
        <end position="75"/>
    </location>
</feature>
<evidence type="ECO:0000313" key="2">
    <source>
        <dbReference type="EMBL" id="KAF2000258.1"/>
    </source>
</evidence>
<evidence type="ECO:0000256" key="1">
    <source>
        <dbReference type="SAM" id="MobiDB-lite"/>
    </source>
</evidence>
<name>A0A6A5WGS1_9PLEO</name>
<dbReference type="Proteomes" id="UP000799779">
    <property type="component" value="Unassembled WGS sequence"/>
</dbReference>
<keyword evidence="3" id="KW-1185">Reference proteome</keyword>
<gene>
    <name evidence="2" type="ORF">P154DRAFT_205041</name>
</gene>
<dbReference type="EMBL" id="ML977590">
    <property type="protein sequence ID" value="KAF2000258.1"/>
    <property type="molecule type" value="Genomic_DNA"/>
</dbReference>
<feature type="compositionally biased region" description="Basic and acidic residues" evidence="1">
    <location>
        <begin position="56"/>
        <end position="75"/>
    </location>
</feature>
<protein>
    <submittedName>
        <fullName evidence="2">Uncharacterized protein</fullName>
    </submittedName>
</protein>
<evidence type="ECO:0000313" key="3">
    <source>
        <dbReference type="Proteomes" id="UP000799779"/>
    </source>
</evidence>
<reference evidence="2" key="1">
    <citation type="journal article" date="2020" name="Stud. Mycol.">
        <title>101 Dothideomycetes genomes: a test case for predicting lifestyles and emergence of pathogens.</title>
        <authorList>
            <person name="Haridas S."/>
            <person name="Albert R."/>
            <person name="Binder M."/>
            <person name="Bloem J."/>
            <person name="Labutti K."/>
            <person name="Salamov A."/>
            <person name="Andreopoulos B."/>
            <person name="Baker S."/>
            <person name="Barry K."/>
            <person name="Bills G."/>
            <person name="Bluhm B."/>
            <person name="Cannon C."/>
            <person name="Castanera R."/>
            <person name="Culley D."/>
            <person name="Daum C."/>
            <person name="Ezra D."/>
            <person name="Gonzalez J."/>
            <person name="Henrissat B."/>
            <person name="Kuo A."/>
            <person name="Liang C."/>
            <person name="Lipzen A."/>
            <person name="Lutzoni F."/>
            <person name="Magnuson J."/>
            <person name="Mondo S."/>
            <person name="Nolan M."/>
            <person name="Ohm R."/>
            <person name="Pangilinan J."/>
            <person name="Park H.-J."/>
            <person name="Ramirez L."/>
            <person name="Alfaro M."/>
            <person name="Sun H."/>
            <person name="Tritt A."/>
            <person name="Yoshinaga Y."/>
            <person name="Zwiers L.-H."/>
            <person name="Turgeon B."/>
            <person name="Goodwin S."/>
            <person name="Spatafora J."/>
            <person name="Crous P."/>
            <person name="Grigoriev I."/>
        </authorList>
    </citation>
    <scope>NUCLEOTIDE SEQUENCE</scope>
    <source>
        <strain evidence="2">CBS 123094</strain>
    </source>
</reference>
<proteinExistence type="predicted"/>
<sequence length="163" mass="18365">MHIWTPSETSVSRFEPDLHSGRLRNYSLRSVRHVRFKGALQTQSRFEIIPIQDTPSRQEKPMEGGDERTGDVESCRQNRFVRKLDRVLLNTRDSHTQNRRRVEVKHGNSAPTLSNLTGGGNTPGSHISNKYIPTGTSRLRFSRPGGRADVTSLLSVISNSKPC</sequence>
<feature type="region of interest" description="Disordered" evidence="1">
    <location>
        <begin position="95"/>
        <end position="134"/>
    </location>
</feature>
<organism evidence="2 3">
    <name type="scientific">Amniculicola lignicola CBS 123094</name>
    <dbReference type="NCBI Taxonomy" id="1392246"/>
    <lineage>
        <taxon>Eukaryota</taxon>
        <taxon>Fungi</taxon>
        <taxon>Dikarya</taxon>
        <taxon>Ascomycota</taxon>
        <taxon>Pezizomycotina</taxon>
        <taxon>Dothideomycetes</taxon>
        <taxon>Pleosporomycetidae</taxon>
        <taxon>Pleosporales</taxon>
        <taxon>Amniculicolaceae</taxon>
        <taxon>Amniculicola</taxon>
    </lineage>
</organism>
<feature type="compositionally biased region" description="Basic and acidic residues" evidence="1">
    <location>
        <begin position="95"/>
        <end position="106"/>
    </location>
</feature>